<evidence type="ECO:0000256" key="2">
    <source>
        <dbReference type="ARBA" id="ARBA00022833"/>
    </source>
</evidence>
<name>A0A4Y7LLR8_9CRUS</name>
<protein>
    <submittedName>
        <fullName evidence="5">EOG090X0G12</fullName>
    </submittedName>
</protein>
<dbReference type="AlphaFoldDB" id="A0A4Y7LLR8"/>
<dbReference type="Gene3D" id="3.30.40.10">
    <property type="entry name" value="Zinc/RING finger domain, C3HC4 (zinc finger)"/>
    <property type="match status" value="1"/>
</dbReference>
<dbReference type="CDD" id="cd16490">
    <property type="entry name" value="RING-CH-C4HC3_FANCL"/>
    <property type="match status" value="1"/>
</dbReference>
<dbReference type="Gene3D" id="3.10.110.10">
    <property type="entry name" value="Ubiquitin Conjugating Enzyme"/>
    <property type="match status" value="1"/>
</dbReference>
<sequence length="343" mass="39436">MILQDKDYLCHLSLPNYPSCTGCTIDVSWDLQIIFKKMSSKVCDFQQCSSIKEIVKEITSIIEEYQKTHAVYLRKDQTGAADYLGILTEIESIGWDKLESINSTFTELKLKMCDSADRQHILTIKLGGNTPEFIAEFPRPFLSQGISTLKDVYNLFSQEAEQYQEFWQAMDELDSGCWILEPETPFLSDTYRKIAVTQNVSLKIDVEPKNPRSFPTITWFGSETGVFDFREKAIDRLEVWESNSPIHTNLERLLEINLPRKEDCQVSAETYQSTCCICYQERLEGQVPSCTCDNPQCGQSFHIFCLYEWLRSLIQSTRKQGNKVFGTCPYCEQPISCKPPDSN</sequence>
<dbReference type="GO" id="GO:0006513">
    <property type="term" value="P:protein monoubiquitination"/>
    <property type="evidence" value="ECO:0007669"/>
    <property type="project" value="TreeGrafter"/>
</dbReference>
<dbReference type="Gene3D" id="3.10.110.20">
    <property type="entry name" value="RWD domain-like"/>
    <property type="match status" value="1"/>
</dbReference>
<dbReference type="GO" id="GO:0036297">
    <property type="term" value="P:interstrand cross-link repair"/>
    <property type="evidence" value="ECO:0007669"/>
    <property type="project" value="InterPro"/>
</dbReference>
<dbReference type="PANTHER" id="PTHR13206">
    <property type="entry name" value="UBIQUITIN LIGASE PROTEIN PHF9 FANCONI ANEMIA GROUP L PROTEIN"/>
    <property type="match status" value="1"/>
</dbReference>
<dbReference type="InterPro" id="IPR043898">
    <property type="entry name" value="FANCL_d2"/>
</dbReference>
<evidence type="ECO:0000313" key="5">
    <source>
        <dbReference type="EMBL" id="SVE70128.1"/>
    </source>
</evidence>
<keyword evidence="1 3" id="KW-0479">Metal-binding</keyword>
<dbReference type="InterPro" id="IPR026848">
    <property type="entry name" value="Fancl"/>
</dbReference>
<accession>A0A4Y7LLR8</accession>
<feature type="domain" description="RING-type" evidence="4">
    <location>
        <begin position="275"/>
        <end position="332"/>
    </location>
</feature>
<dbReference type="PANTHER" id="PTHR13206:SF0">
    <property type="entry name" value="E3 UBIQUITIN-PROTEIN LIGASE FANCL"/>
    <property type="match status" value="1"/>
</dbReference>
<dbReference type="GO" id="GO:0008270">
    <property type="term" value="F:zinc ion binding"/>
    <property type="evidence" value="ECO:0007669"/>
    <property type="project" value="UniProtKB-KW"/>
</dbReference>
<dbReference type="InterPro" id="IPR026850">
    <property type="entry name" value="FANCL_C"/>
</dbReference>
<dbReference type="InterPro" id="IPR013083">
    <property type="entry name" value="Znf_RING/FYVE/PHD"/>
</dbReference>
<dbReference type="GO" id="GO:0043240">
    <property type="term" value="C:Fanconi anaemia nuclear complex"/>
    <property type="evidence" value="ECO:0007669"/>
    <property type="project" value="InterPro"/>
</dbReference>
<keyword evidence="2" id="KW-0862">Zinc</keyword>
<dbReference type="InterPro" id="IPR016135">
    <property type="entry name" value="UBQ-conjugating_enzyme/RWD"/>
</dbReference>
<evidence type="ECO:0000259" key="4">
    <source>
        <dbReference type="PROSITE" id="PS50089"/>
    </source>
</evidence>
<reference evidence="5" key="1">
    <citation type="submission" date="2018-08" db="EMBL/GenBank/DDBJ databases">
        <authorList>
            <person name="Cornetti L."/>
        </authorList>
    </citation>
    <scope>NUCLEOTIDE SEQUENCE</scope>
    <source>
        <strain evidence="5">FI-BAL1-1</strain>
    </source>
</reference>
<evidence type="ECO:0000256" key="1">
    <source>
        <dbReference type="ARBA" id="ARBA00022771"/>
    </source>
</evidence>
<evidence type="ECO:0000256" key="3">
    <source>
        <dbReference type="PROSITE-ProRule" id="PRU00175"/>
    </source>
</evidence>
<keyword evidence="1 3" id="KW-0863">Zinc-finger</keyword>
<dbReference type="Pfam" id="PF18891">
    <property type="entry name" value="FANCL_d3"/>
    <property type="match status" value="1"/>
</dbReference>
<dbReference type="CDD" id="cd23831">
    <property type="entry name" value="DRWD-N_FANCL"/>
    <property type="match status" value="1"/>
</dbReference>
<dbReference type="Pfam" id="PF11793">
    <property type="entry name" value="FANCL_C"/>
    <property type="match status" value="1"/>
</dbReference>
<dbReference type="InterPro" id="IPR044037">
    <property type="entry name" value="FANCL_d3"/>
</dbReference>
<dbReference type="EMBL" id="LR000509">
    <property type="protein sequence ID" value="SVE70128.1"/>
    <property type="molecule type" value="mRNA"/>
</dbReference>
<dbReference type="InterPro" id="IPR001841">
    <property type="entry name" value="Znf_RING"/>
</dbReference>
<gene>
    <name evidence="5" type="primary">EOG090X0G12</name>
</gene>
<proteinExistence type="evidence at transcript level"/>
<organism evidence="5">
    <name type="scientific">Eubosmina coregoni</name>
    <dbReference type="NCBI Taxonomy" id="186181"/>
    <lineage>
        <taxon>Eukaryota</taxon>
        <taxon>Metazoa</taxon>
        <taxon>Ecdysozoa</taxon>
        <taxon>Arthropoda</taxon>
        <taxon>Crustacea</taxon>
        <taxon>Branchiopoda</taxon>
        <taxon>Diplostraca</taxon>
        <taxon>Cladocera</taxon>
        <taxon>Anomopoda</taxon>
        <taxon>Bosminidae</taxon>
        <taxon>Eubosmina</taxon>
    </lineage>
</organism>
<dbReference type="Pfam" id="PF18890">
    <property type="entry name" value="FANCL_d2"/>
    <property type="match status" value="1"/>
</dbReference>
<dbReference type="SUPFAM" id="SSF57850">
    <property type="entry name" value="RING/U-box"/>
    <property type="match status" value="1"/>
</dbReference>
<dbReference type="PROSITE" id="PS50089">
    <property type="entry name" value="ZF_RING_2"/>
    <property type="match status" value="1"/>
</dbReference>
<dbReference type="CDD" id="cd23832">
    <property type="entry name" value="DRWD-C_FANCL"/>
    <property type="match status" value="1"/>
</dbReference>
<dbReference type="SMART" id="SM01197">
    <property type="entry name" value="FANCL_C"/>
    <property type="match status" value="1"/>
</dbReference>
<dbReference type="InterPro" id="IPR043003">
    <property type="entry name" value="FANCL_d3_sf"/>
</dbReference>
<dbReference type="GO" id="GO:0061630">
    <property type="term" value="F:ubiquitin protein ligase activity"/>
    <property type="evidence" value="ECO:0007669"/>
    <property type="project" value="TreeGrafter"/>
</dbReference>